<sequence>MRSHFLLLLLRPSLHSPYLQSSLPYLLHPLPNLMRQGLAVLGPILLLIKRKPLRLLSLMSFLPLSMGKKLCPMTSIQPEIEPWKNAVVGFVLGVSPSFQNMLKFVHKHWQSVSLPKIYTWRDGILFFDFPGKRAYFELWPFFSFDSKPMILTPWSQNLAVDRLGVAKVPVLIRLPGLQLK</sequence>
<organism evidence="2 3">
    <name type="scientific">Fraxinus pennsylvanica</name>
    <dbReference type="NCBI Taxonomy" id="56036"/>
    <lineage>
        <taxon>Eukaryota</taxon>
        <taxon>Viridiplantae</taxon>
        <taxon>Streptophyta</taxon>
        <taxon>Embryophyta</taxon>
        <taxon>Tracheophyta</taxon>
        <taxon>Spermatophyta</taxon>
        <taxon>Magnoliopsida</taxon>
        <taxon>eudicotyledons</taxon>
        <taxon>Gunneridae</taxon>
        <taxon>Pentapetalae</taxon>
        <taxon>asterids</taxon>
        <taxon>lamiids</taxon>
        <taxon>Lamiales</taxon>
        <taxon>Oleaceae</taxon>
        <taxon>Oleeae</taxon>
        <taxon>Fraxinus</taxon>
    </lineage>
</organism>
<evidence type="ECO:0000259" key="1">
    <source>
        <dbReference type="Pfam" id="PF14111"/>
    </source>
</evidence>
<dbReference type="EMBL" id="OU503049">
    <property type="protein sequence ID" value="CAI9775839.1"/>
    <property type="molecule type" value="Genomic_DNA"/>
</dbReference>
<dbReference type="Proteomes" id="UP000834106">
    <property type="component" value="Chromosome 14"/>
</dbReference>
<dbReference type="InterPro" id="IPR025558">
    <property type="entry name" value="DUF4283"/>
</dbReference>
<reference evidence="2" key="1">
    <citation type="submission" date="2023-05" db="EMBL/GenBank/DDBJ databases">
        <authorList>
            <person name="Huff M."/>
        </authorList>
    </citation>
    <scope>NUCLEOTIDE SEQUENCE</scope>
</reference>
<dbReference type="PANTHER" id="PTHR33233:SF17">
    <property type="entry name" value="DUF4283 DOMAIN-CONTAINING PROTEIN"/>
    <property type="match status" value="1"/>
</dbReference>
<keyword evidence="3" id="KW-1185">Reference proteome</keyword>
<accession>A0AAD2E3F7</accession>
<dbReference type="Pfam" id="PF14111">
    <property type="entry name" value="DUF4283"/>
    <property type="match status" value="1"/>
</dbReference>
<evidence type="ECO:0000313" key="3">
    <source>
        <dbReference type="Proteomes" id="UP000834106"/>
    </source>
</evidence>
<name>A0AAD2E3F7_9LAMI</name>
<proteinExistence type="predicted"/>
<gene>
    <name evidence="2" type="ORF">FPE_LOCUS23269</name>
</gene>
<feature type="domain" description="DUF4283" evidence="1">
    <location>
        <begin position="81"/>
        <end position="159"/>
    </location>
</feature>
<dbReference type="PANTHER" id="PTHR33233">
    <property type="entry name" value="ENDONUCLEASE/EXONUCLEASE/PHOSPHATASE"/>
    <property type="match status" value="1"/>
</dbReference>
<evidence type="ECO:0000313" key="2">
    <source>
        <dbReference type="EMBL" id="CAI9775839.1"/>
    </source>
</evidence>
<protein>
    <recommendedName>
        <fullName evidence="1">DUF4283 domain-containing protein</fullName>
    </recommendedName>
</protein>
<dbReference type="AlphaFoldDB" id="A0AAD2E3F7"/>